<reference evidence="4" key="1">
    <citation type="submission" date="2022-08" db="EMBL/GenBank/DDBJ databases">
        <title>Alicyclobacillus dauci DSM2870, complete genome.</title>
        <authorList>
            <person name="Wang Q."/>
            <person name="Cai R."/>
            <person name="Wang Z."/>
        </authorList>
    </citation>
    <scope>NUCLEOTIDE SEQUENCE</scope>
    <source>
        <strain evidence="4">DSM 28700</strain>
    </source>
</reference>
<sequence>MTANYCLVCGHKLETRNIGGTLRRACPACDFVHWGTYSIGVGAVVVRDGKVLLVRRAQDPGRGLWTNPGGFSEQLEVIDKGIEREVLEETGVVATASRIISMRDKPGEAHNLYVVFLMDYVEGEPRSDDVEVDAAGFFSPEEMAGMNVAGLTRWLVGAALNGSGGGLVLDEEPTLSQKGNRLFRV</sequence>
<dbReference type="PANTHER" id="PTHR43046">
    <property type="entry name" value="GDP-MANNOSE MANNOSYL HYDROLASE"/>
    <property type="match status" value="1"/>
</dbReference>
<accession>A0ABY6Z2W4</accession>
<name>A0ABY6Z2W4_9BACL</name>
<comment type="cofactor">
    <cofactor evidence="1">
        <name>Mg(2+)</name>
        <dbReference type="ChEBI" id="CHEBI:18420"/>
    </cofactor>
</comment>
<organism evidence="4 5">
    <name type="scientific">Alicyclobacillus dauci</name>
    <dbReference type="NCBI Taxonomy" id="1475485"/>
    <lineage>
        <taxon>Bacteria</taxon>
        <taxon>Bacillati</taxon>
        <taxon>Bacillota</taxon>
        <taxon>Bacilli</taxon>
        <taxon>Bacillales</taxon>
        <taxon>Alicyclobacillaceae</taxon>
        <taxon>Alicyclobacillus</taxon>
    </lineage>
</organism>
<dbReference type="InterPro" id="IPR020084">
    <property type="entry name" value="NUDIX_hydrolase_CS"/>
</dbReference>
<dbReference type="InterPro" id="IPR015797">
    <property type="entry name" value="NUDIX_hydrolase-like_dom_sf"/>
</dbReference>
<dbReference type="InterPro" id="IPR000086">
    <property type="entry name" value="NUDIX_hydrolase_dom"/>
</dbReference>
<evidence type="ECO:0000259" key="3">
    <source>
        <dbReference type="PROSITE" id="PS51462"/>
    </source>
</evidence>
<dbReference type="SUPFAM" id="SSF55811">
    <property type="entry name" value="Nudix"/>
    <property type="match status" value="1"/>
</dbReference>
<dbReference type="PANTHER" id="PTHR43046:SF14">
    <property type="entry name" value="MUTT_NUDIX FAMILY PROTEIN"/>
    <property type="match status" value="1"/>
</dbReference>
<dbReference type="Gene3D" id="3.90.79.10">
    <property type="entry name" value="Nucleoside Triphosphate Pyrophosphohydrolase"/>
    <property type="match status" value="1"/>
</dbReference>
<dbReference type="GO" id="GO:0016787">
    <property type="term" value="F:hydrolase activity"/>
    <property type="evidence" value="ECO:0007669"/>
    <property type="project" value="UniProtKB-KW"/>
</dbReference>
<protein>
    <submittedName>
        <fullName evidence="4">NUDIX hydrolase</fullName>
    </submittedName>
</protein>
<keyword evidence="5" id="KW-1185">Reference proteome</keyword>
<evidence type="ECO:0000256" key="1">
    <source>
        <dbReference type="ARBA" id="ARBA00001946"/>
    </source>
</evidence>
<dbReference type="EMBL" id="CP104064">
    <property type="protein sequence ID" value="WAH37215.1"/>
    <property type="molecule type" value="Genomic_DNA"/>
</dbReference>
<dbReference type="PROSITE" id="PS51462">
    <property type="entry name" value="NUDIX"/>
    <property type="match status" value="1"/>
</dbReference>
<dbReference type="Proteomes" id="UP001164803">
    <property type="component" value="Chromosome"/>
</dbReference>
<evidence type="ECO:0000313" key="5">
    <source>
        <dbReference type="Proteomes" id="UP001164803"/>
    </source>
</evidence>
<keyword evidence="2 4" id="KW-0378">Hydrolase</keyword>
<proteinExistence type="predicted"/>
<dbReference type="PROSITE" id="PS00893">
    <property type="entry name" value="NUDIX_BOX"/>
    <property type="match status" value="1"/>
</dbReference>
<feature type="domain" description="Nudix hydrolase" evidence="3">
    <location>
        <begin position="36"/>
        <end position="160"/>
    </location>
</feature>
<gene>
    <name evidence="4" type="ORF">NZD86_01300</name>
</gene>
<dbReference type="Pfam" id="PF00293">
    <property type="entry name" value="NUDIX"/>
    <property type="match status" value="1"/>
</dbReference>
<evidence type="ECO:0000256" key="2">
    <source>
        <dbReference type="ARBA" id="ARBA00022801"/>
    </source>
</evidence>
<evidence type="ECO:0000313" key="4">
    <source>
        <dbReference type="EMBL" id="WAH37215.1"/>
    </source>
</evidence>